<protein>
    <submittedName>
        <fullName evidence="2">Unnamed protein product</fullName>
    </submittedName>
</protein>
<gene>
    <name evidence="2" type="ORF">Pfra01_001533700</name>
</gene>
<dbReference type="Proteomes" id="UP001165121">
    <property type="component" value="Unassembled WGS sequence"/>
</dbReference>
<evidence type="ECO:0000313" key="2">
    <source>
        <dbReference type="EMBL" id="GMF44273.1"/>
    </source>
</evidence>
<feature type="region of interest" description="Disordered" evidence="1">
    <location>
        <begin position="1"/>
        <end position="42"/>
    </location>
</feature>
<comment type="caution">
    <text evidence="2">The sequence shown here is derived from an EMBL/GenBank/DDBJ whole genome shotgun (WGS) entry which is preliminary data.</text>
</comment>
<evidence type="ECO:0000313" key="3">
    <source>
        <dbReference type="Proteomes" id="UP001165121"/>
    </source>
</evidence>
<dbReference type="AlphaFoldDB" id="A0A9W6XSC0"/>
<evidence type="ECO:0000256" key="1">
    <source>
        <dbReference type="SAM" id="MobiDB-lite"/>
    </source>
</evidence>
<dbReference type="EMBL" id="BSXT01001658">
    <property type="protein sequence ID" value="GMF44273.1"/>
    <property type="molecule type" value="Genomic_DNA"/>
</dbReference>
<name>A0A9W6XSC0_9STRA</name>
<feature type="compositionally biased region" description="Polar residues" evidence="1">
    <location>
        <begin position="1"/>
        <end position="16"/>
    </location>
</feature>
<sequence length="102" mass="10576">MASGSESLGSAGVSSTRESDWEAIPPSLSEGEEGGSEQGIEDKNDVCLSLESRVQELIEADCCNKKCLAGKENELGDLLSSVKAMTNTDSNSHCNPARGGGI</sequence>
<accession>A0A9W6XSC0</accession>
<reference evidence="2" key="1">
    <citation type="submission" date="2023-04" db="EMBL/GenBank/DDBJ databases">
        <title>Phytophthora fragariaefolia NBRC 109709.</title>
        <authorList>
            <person name="Ichikawa N."/>
            <person name="Sato H."/>
            <person name="Tonouchi N."/>
        </authorList>
    </citation>
    <scope>NUCLEOTIDE SEQUENCE</scope>
    <source>
        <strain evidence="2">NBRC 109709</strain>
    </source>
</reference>
<proteinExistence type="predicted"/>
<organism evidence="2 3">
    <name type="scientific">Phytophthora fragariaefolia</name>
    <dbReference type="NCBI Taxonomy" id="1490495"/>
    <lineage>
        <taxon>Eukaryota</taxon>
        <taxon>Sar</taxon>
        <taxon>Stramenopiles</taxon>
        <taxon>Oomycota</taxon>
        <taxon>Peronosporomycetes</taxon>
        <taxon>Peronosporales</taxon>
        <taxon>Peronosporaceae</taxon>
        <taxon>Phytophthora</taxon>
    </lineage>
</organism>
<keyword evidence="3" id="KW-1185">Reference proteome</keyword>